<dbReference type="Pfam" id="PF14145">
    <property type="entry name" value="YrhK"/>
    <property type="match status" value="1"/>
</dbReference>
<keyword evidence="1" id="KW-0812">Transmembrane</keyword>
<dbReference type="STRING" id="1221996.QY95_01246"/>
<feature type="domain" description="YrhK" evidence="2">
    <location>
        <begin position="25"/>
        <end position="79"/>
    </location>
</feature>
<sequence>MPEIKKEKDYVEVKFGKYGLFFNRNYHLIALANEIMTGLWFVAGSFLFLSEKTKLIGTILFIIGSTQLLIRPILKIIHSMTLRRDPDFSQDK</sequence>
<keyword evidence="4" id="KW-1185">Reference proteome</keyword>
<evidence type="ECO:0000313" key="4">
    <source>
        <dbReference type="Proteomes" id="UP000031563"/>
    </source>
</evidence>
<accession>A0A0F5HXJ4</accession>
<dbReference type="RefSeq" id="WP_039233190.1">
    <property type="nucleotide sequence ID" value="NZ_JWIQ02000013.1"/>
</dbReference>
<organism evidence="3 4">
    <name type="scientific">Bacillus thermotolerans</name>
    <name type="common">Quasibacillus thermotolerans</name>
    <dbReference type="NCBI Taxonomy" id="1221996"/>
    <lineage>
        <taxon>Bacteria</taxon>
        <taxon>Bacillati</taxon>
        <taxon>Bacillota</taxon>
        <taxon>Bacilli</taxon>
        <taxon>Bacillales</taxon>
        <taxon>Bacillaceae</taxon>
        <taxon>Bacillus</taxon>
    </lineage>
</organism>
<feature type="transmembrane region" description="Helical" evidence="1">
    <location>
        <begin position="26"/>
        <end position="49"/>
    </location>
</feature>
<proteinExistence type="predicted"/>
<dbReference type="InterPro" id="IPR025424">
    <property type="entry name" value="YrhK_domain"/>
</dbReference>
<dbReference type="EMBL" id="JWIR02000027">
    <property type="protein sequence ID" value="KKB40672.1"/>
    <property type="molecule type" value="Genomic_DNA"/>
</dbReference>
<evidence type="ECO:0000259" key="2">
    <source>
        <dbReference type="Pfam" id="PF14145"/>
    </source>
</evidence>
<feature type="transmembrane region" description="Helical" evidence="1">
    <location>
        <begin position="55"/>
        <end position="74"/>
    </location>
</feature>
<comment type="caution">
    <text evidence="3">The sequence shown here is derived from an EMBL/GenBank/DDBJ whole genome shotgun (WGS) entry which is preliminary data.</text>
</comment>
<dbReference type="OrthoDB" id="2135402at2"/>
<name>A0A0F5I684_BACTR</name>
<accession>A0A0F5I684</accession>
<gene>
    <name evidence="3" type="ORF">QY95_01246</name>
</gene>
<protein>
    <recommendedName>
        <fullName evidence="2">YrhK domain-containing protein</fullName>
    </recommendedName>
</protein>
<keyword evidence="1" id="KW-0472">Membrane</keyword>
<reference evidence="3" key="1">
    <citation type="submission" date="2015-02" db="EMBL/GenBank/DDBJ databases">
        <title>Genome Assembly of Bacillaceae bacterium MTCC 8252.</title>
        <authorList>
            <person name="Verma A."/>
            <person name="Khatri I."/>
            <person name="Mual P."/>
            <person name="Subramanian S."/>
            <person name="Krishnamurthi S."/>
        </authorList>
    </citation>
    <scope>NUCLEOTIDE SEQUENCE [LARGE SCALE GENOMIC DNA]</scope>
    <source>
        <strain evidence="3">MTCC 8252</strain>
    </source>
</reference>
<evidence type="ECO:0000256" key="1">
    <source>
        <dbReference type="SAM" id="Phobius"/>
    </source>
</evidence>
<keyword evidence="1" id="KW-1133">Transmembrane helix</keyword>
<dbReference type="AlphaFoldDB" id="A0A0F5I684"/>
<dbReference type="Proteomes" id="UP000031563">
    <property type="component" value="Unassembled WGS sequence"/>
</dbReference>
<evidence type="ECO:0000313" key="3">
    <source>
        <dbReference type="EMBL" id="KKB40672.1"/>
    </source>
</evidence>